<feature type="compositionally biased region" description="Acidic residues" evidence="1">
    <location>
        <begin position="63"/>
        <end position="79"/>
    </location>
</feature>
<feature type="signal peptide" evidence="2">
    <location>
        <begin position="1"/>
        <end position="16"/>
    </location>
</feature>
<evidence type="ECO:0000256" key="2">
    <source>
        <dbReference type="SAM" id="SignalP"/>
    </source>
</evidence>
<evidence type="ECO:0000256" key="1">
    <source>
        <dbReference type="SAM" id="MobiDB-lite"/>
    </source>
</evidence>
<dbReference type="Proteomes" id="UP000249619">
    <property type="component" value="Unassembled WGS sequence"/>
</dbReference>
<evidence type="ECO:0000313" key="4">
    <source>
        <dbReference type="Proteomes" id="UP000249619"/>
    </source>
</evidence>
<organism evidence="3 4">
    <name type="scientific">Stemphylium lycopersici</name>
    <name type="common">Tomato gray leaf spot disease fungus</name>
    <name type="synonym">Thyrospora lycopersici</name>
    <dbReference type="NCBI Taxonomy" id="183478"/>
    <lineage>
        <taxon>Eukaryota</taxon>
        <taxon>Fungi</taxon>
        <taxon>Dikarya</taxon>
        <taxon>Ascomycota</taxon>
        <taxon>Pezizomycotina</taxon>
        <taxon>Dothideomycetes</taxon>
        <taxon>Pleosporomycetidae</taxon>
        <taxon>Pleosporales</taxon>
        <taxon>Pleosporineae</taxon>
        <taxon>Pleosporaceae</taxon>
        <taxon>Stemphylium</taxon>
    </lineage>
</organism>
<comment type="caution">
    <text evidence="3">The sequence shown here is derived from an EMBL/GenBank/DDBJ whole genome shotgun (WGS) entry which is preliminary data.</text>
</comment>
<keyword evidence="2" id="KW-0732">Signal</keyword>
<protein>
    <submittedName>
        <fullName evidence="3">Uncharacterized protein</fullName>
    </submittedName>
</protein>
<reference evidence="4" key="1">
    <citation type="submission" date="2018-05" db="EMBL/GenBank/DDBJ databases">
        <title>Draft genome sequence of Stemphylium lycopersici strain CIDEFI 213.</title>
        <authorList>
            <person name="Medina R."/>
            <person name="Franco M.E.E."/>
            <person name="Lucentini C.G."/>
            <person name="Saparrat M.C.N."/>
            <person name="Balatti P.A."/>
        </authorList>
    </citation>
    <scope>NUCLEOTIDE SEQUENCE [LARGE SCALE GENOMIC DNA]</scope>
    <source>
        <strain evidence="4">CIDEFI 213</strain>
    </source>
</reference>
<accession>A0A364MV76</accession>
<dbReference type="EMBL" id="QGDH01000170">
    <property type="protein sequence ID" value="RAR03778.1"/>
    <property type="molecule type" value="Genomic_DNA"/>
</dbReference>
<gene>
    <name evidence="3" type="ORF">DDE83_008077</name>
</gene>
<feature type="region of interest" description="Disordered" evidence="1">
    <location>
        <begin position="53"/>
        <end position="89"/>
    </location>
</feature>
<evidence type="ECO:0000313" key="3">
    <source>
        <dbReference type="EMBL" id="RAR03778.1"/>
    </source>
</evidence>
<proteinExistence type="predicted"/>
<keyword evidence="4" id="KW-1185">Reference proteome</keyword>
<feature type="chain" id="PRO_5016866812" evidence="2">
    <location>
        <begin position="17"/>
        <end position="186"/>
    </location>
</feature>
<name>A0A364MV76_STELY</name>
<sequence length="186" mass="19545">MRALIVISTLAACIAAIPRPQAVSDPTTPAATLITLSAILPISTTLTSDSTSLNIPITAVPDPDPDNGNEDDSDDDDESSTSKKGNPHREPIPIFTKKCQCQLATARYPCWATDALQCSSLYKPTPRPGPHPCEMAPYPPRMTSSWSVVTSFPTLTGFPNATFSLPVVPTANATFTTVVASSSGGV</sequence>
<dbReference type="AlphaFoldDB" id="A0A364MV76"/>